<reference evidence="1 2" key="1">
    <citation type="submission" date="2014-02" db="EMBL/GenBank/DDBJ databases">
        <title>The small core and large imbalanced accessory genome model reveals a collaborative survival strategy of Sorangium cellulosum strains in nature.</title>
        <authorList>
            <person name="Han K."/>
            <person name="Peng R."/>
            <person name="Blom J."/>
            <person name="Li Y.-Z."/>
        </authorList>
    </citation>
    <scope>NUCLEOTIDE SEQUENCE [LARGE SCALE GENOMIC DNA]</scope>
    <source>
        <strain evidence="1 2">So0149</strain>
    </source>
</reference>
<dbReference type="EMBL" id="JEMC01003958">
    <property type="protein sequence ID" value="KYF77132.1"/>
    <property type="molecule type" value="Genomic_DNA"/>
</dbReference>
<sequence>MAGGVLEPGSSGDCEPPLPGIALGFGGTLTGEGGLGVAVGELGAVVGPWPTWEPLFPPVVLPNWLPEDVVVVFVGPGELVWLTLFRVTGSQPEKAPGFGVGFGAAAWFTASGTAVLLDGVLLPAEGWVKRPEPLIWLPSPDRTPVTGDGERLREDLMGHD</sequence>
<name>A0A150RA69_SORCE</name>
<accession>A0A150RA69</accession>
<evidence type="ECO:0000313" key="2">
    <source>
        <dbReference type="Proteomes" id="UP000075515"/>
    </source>
</evidence>
<comment type="caution">
    <text evidence="1">The sequence shown here is derived from an EMBL/GenBank/DDBJ whole genome shotgun (WGS) entry which is preliminary data.</text>
</comment>
<protein>
    <submittedName>
        <fullName evidence="1">Uncharacterized protein</fullName>
    </submittedName>
</protein>
<proteinExistence type="predicted"/>
<evidence type="ECO:0000313" key="1">
    <source>
        <dbReference type="EMBL" id="KYF77132.1"/>
    </source>
</evidence>
<gene>
    <name evidence="1" type="ORF">BE18_27100</name>
</gene>
<dbReference type="Proteomes" id="UP000075515">
    <property type="component" value="Unassembled WGS sequence"/>
</dbReference>
<dbReference type="AlphaFoldDB" id="A0A150RA69"/>
<organism evidence="1 2">
    <name type="scientific">Sorangium cellulosum</name>
    <name type="common">Polyangium cellulosum</name>
    <dbReference type="NCBI Taxonomy" id="56"/>
    <lineage>
        <taxon>Bacteria</taxon>
        <taxon>Pseudomonadati</taxon>
        <taxon>Myxococcota</taxon>
        <taxon>Polyangia</taxon>
        <taxon>Polyangiales</taxon>
        <taxon>Polyangiaceae</taxon>
        <taxon>Sorangium</taxon>
    </lineage>
</organism>